<dbReference type="EMBL" id="CP093245">
    <property type="protein sequence ID" value="UNH30074.1"/>
    <property type="molecule type" value="Genomic_DNA"/>
</dbReference>
<proteinExistence type="predicted"/>
<gene>
    <name evidence="1" type="ORF">MNY72_12065</name>
</gene>
<dbReference type="InterPro" id="IPR038713">
    <property type="entry name" value="Terminase_Gp1_N_sf"/>
</dbReference>
<evidence type="ECO:0000313" key="2">
    <source>
        <dbReference type="Proteomes" id="UP000829116"/>
    </source>
</evidence>
<sequence length="141" mass="15128">MALTVKQEKFCQAYVETGNASEAYRVAYATGKMKTESVNRKAKELLDNGKITARVNALKSDHRERHNLTVDDLLKELEEARRAALTAETPQSAAAVGATMGKAKLLGLDKVVVDHQSSDGSMATKPTVIRLVGVSPDGADS</sequence>
<name>A0A9Q8Q103_9GAMM</name>
<dbReference type="GO" id="GO:0051276">
    <property type="term" value="P:chromosome organization"/>
    <property type="evidence" value="ECO:0007669"/>
    <property type="project" value="InterPro"/>
</dbReference>
<dbReference type="Gene3D" id="1.10.10.1400">
    <property type="entry name" value="Terminase, small subunit, N-terminal DNA-binding domain, HTH motif"/>
    <property type="match status" value="1"/>
</dbReference>
<evidence type="ECO:0000313" key="1">
    <source>
        <dbReference type="EMBL" id="UNH30074.1"/>
    </source>
</evidence>
<accession>A0A9Q8Q103</accession>
<dbReference type="InterPro" id="IPR005335">
    <property type="entry name" value="Terminase_ssu"/>
</dbReference>
<reference evidence="1" key="1">
    <citation type="submission" date="2022-03" db="EMBL/GenBank/DDBJ databases">
        <title>ESBL-producing Moellerella wisconsensis and Escherichia marmotae isolated from wild game meat.</title>
        <authorList>
            <person name="Biggel M."/>
        </authorList>
    </citation>
    <scope>NUCLEOTIDE SEQUENCE</scope>
    <source>
        <strain evidence="1">W51</strain>
    </source>
</reference>
<organism evidence="1 2">
    <name type="scientific">Moellerella wisconsensis</name>
    <dbReference type="NCBI Taxonomy" id="158849"/>
    <lineage>
        <taxon>Bacteria</taxon>
        <taxon>Pseudomonadati</taxon>
        <taxon>Pseudomonadota</taxon>
        <taxon>Gammaproteobacteria</taxon>
        <taxon>Enterobacterales</taxon>
        <taxon>Morganellaceae</taxon>
        <taxon>Moellerella</taxon>
    </lineage>
</organism>
<protein>
    <submittedName>
        <fullName evidence="1">Terminase small subunit</fullName>
    </submittedName>
</protein>
<dbReference type="Proteomes" id="UP000829116">
    <property type="component" value="Chromosome"/>
</dbReference>
<dbReference type="AlphaFoldDB" id="A0A9Q8Q103"/>
<dbReference type="Pfam" id="PF03592">
    <property type="entry name" value="Terminase_2"/>
    <property type="match status" value="1"/>
</dbReference>
<dbReference type="RefSeq" id="WP_241541921.1">
    <property type="nucleotide sequence ID" value="NZ_CAWQWN010000001.1"/>
</dbReference>